<dbReference type="PANTHER" id="PTHR43122:SF2">
    <property type="entry name" value="FERREDOXIN SUBUNIT OF PYRUVATE:FLAVODOXIN OXIDOREDUCTASE"/>
    <property type="match status" value="1"/>
</dbReference>
<dbReference type="Gene3D" id="3.30.70.20">
    <property type="match status" value="1"/>
</dbReference>
<name>A0A060R5M6_9BACT</name>
<keyword evidence="5" id="KW-0560">Oxidoreductase</keyword>
<dbReference type="OrthoDB" id="9804603at2"/>
<dbReference type="PANTHER" id="PTHR43122">
    <property type="entry name" value="FERREDOXIN SUBUNIT OF PYRUVATE:FLAVODOXIN OXIDOREDUCTASE-RELATED"/>
    <property type="match status" value="1"/>
</dbReference>
<evidence type="ECO:0000256" key="3">
    <source>
        <dbReference type="ARBA" id="ARBA00023014"/>
    </source>
</evidence>
<keyword evidence="2" id="KW-0408">Iron</keyword>
<keyword evidence="6" id="KW-1185">Reference proteome</keyword>
<protein>
    <submittedName>
        <fullName evidence="5">Putative 2-oxoglutarate oxidoreductase, delta subunit</fullName>
        <ecNumber evidence="5">1.2.7.3</ecNumber>
    </submittedName>
</protein>
<sequence>MAKIKGLIEVEKEICKGCGVCVSICPTKAIDLNAKVNSKGYHYCFMVNEDACIGCAACGMVCPDSVITVFKEKII</sequence>
<gene>
    <name evidence="5" type="ORF">BN938_0009</name>
</gene>
<dbReference type="PROSITE" id="PS00198">
    <property type="entry name" value="4FE4S_FER_1"/>
    <property type="match status" value="2"/>
</dbReference>
<keyword evidence="3" id="KW-0411">Iron-sulfur</keyword>
<feature type="domain" description="4Fe-4S ferredoxin-type" evidence="4">
    <location>
        <begin position="6"/>
        <end position="35"/>
    </location>
</feature>
<dbReference type="Pfam" id="PF12838">
    <property type="entry name" value="Fer4_7"/>
    <property type="match status" value="1"/>
</dbReference>
<dbReference type="HOGENOM" id="CLU_139698_5_3_10"/>
<evidence type="ECO:0000256" key="1">
    <source>
        <dbReference type="ARBA" id="ARBA00022723"/>
    </source>
</evidence>
<dbReference type="AlphaFoldDB" id="A0A060R5M6"/>
<dbReference type="GO" id="GO:0051536">
    <property type="term" value="F:iron-sulfur cluster binding"/>
    <property type="evidence" value="ECO:0007669"/>
    <property type="project" value="UniProtKB-KW"/>
</dbReference>
<evidence type="ECO:0000256" key="2">
    <source>
        <dbReference type="ARBA" id="ARBA00023004"/>
    </source>
</evidence>
<evidence type="ECO:0000313" key="5">
    <source>
        <dbReference type="EMBL" id="CDN30116.1"/>
    </source>
</evidence>
<evidence type="ECO:0000313" key="6">
    <source>
        <dbReference type="Proteomes" id="UP000027616"/>
    </source>
</evidence>
<dbReference type="EMBL" id="HG934468">
    <property type="protein sequence ID" value="CDN30116.1"/>
    <property type="molecule type" value="Genomic_DNA"/>
</dbReference>
<evidence type="ECO:0000259" key="4">
    <source>
        <dbReference type="PROSITE" id="PS51379"/>
    </source>
</evidence>
<dbReference type="KEGG" id="rbc:BN938_0009"/>
<dbReference type="InterPro" id="IPR017900">
    <property type="entry name" value="4Fe4S_Fe_S_CS"/>
</dbReference>
<proteinExistence type="predicted"/>
<dbReference type="InterPro" id="IPR017896">
    <property type="entry name" value="4Fe4S_Fe-S-bd"/>
</dbReference>
<feature type="domain" description="4Fe-4S ferredoxin-type" evidence="4">
    <location>
        <begin position="43"/>
        <end position="72"/>
    </location>
</feature>
<dbReference type="GO" id="GO:0046872">
    <property type="term" value="F:metal ion binding"/>
    <property type="evidence" value="ECO:0007669"/>
    <property type="project" value="UniProtKB-KW"/>
</dbReference>
<dbReference type="Proteomes" id="UP000027616">
    <property type="component" value="Chromosome I"/>
</dbReference>
<dbReference type="SUPFAM" id="SSF54862">
    <property type="entry name" value="4Fe-4S ferredoxins"/>
    <property type="match status" value="1"/>
</dbReference>
<dbReference type="PROSITE" id="PS51379">
    <property type="entry name" value="4FE4S_FER_2"/>
    <property type="match status" value="2"/>
</dbReference>
<dbReference type="EC" id="1.2.7.3" evidence="5"/>
<dbReference type="STRING" id="1433126.BN938_0009"/>
<dbReference type="eggNOG" id="COG1146">
    <property type="taxonomic scope" value="Bacteria"/>
</dbReference>
<organism evidence="5 6">
    <name type="scientific">Mucinivorans hirudinis</name>
    <dbReference type="NCBI Taxonomy" id="1433126"/>
    <lineage>
        <taxon>Bacteria</taxon>
        <taxon>Pseudomonadati</taxon>
        <taxon>Bacteroidota</taxon>
        <taxon>Bacteroidia</taxon>
        <taxon>Bacteroidales</taxon>
        <taxon>Rikenellaceae</taxon>
        <taxon>Mucinivorans</taxon>
    </lineage>
</organism>
<reference evidence="5 6" key="1">
    <citation type="journal article" date="2015" name="Genome Announc.">
        <title>Complete Genome Sequence of the Novel Leech Symbiont Mucinivorans hirudinis M3T.</title>
        <authorList>
            <person name="Nelson M.C."/>
            <person name="Bomar L."/>
            <person name="Graf J."/>
        </authorList>
    </citation>
    <scope>NUCLEOTIDE SEQUENCE [LARGE SCALE GENOMIC DNA]</scope>
    <source>
        <strain evidence="6">M3</strain>
    </source>
</reference>
<dbReference type="GO" id="GO:0047553">
    <property type="term" value="F:2-oxoglutarate synthase activity"/>
    <property type="evidence" value="ECO:0007669"/>
    <property type="project" value="UniProtKB-EC"/>
</dbReference>
<keyword evidence="1" id="KW-0479">Metal-binding</keyword>
<accession>A0A060R5M6</accession>